<protein>
    <submittedName>
        <fullName evidence="3">Uncharacterized protein</fullName>
    </submittedName>
</protein>
<feature type="transmembrane region" description="Helical" evidence="2">
    <location>
        <begin position="21"/>
        <end position="45"/>
    </location>
</feature>
<organism evidence="3 4">
    <name type="scientific">Halocatena pleomorpha</name>
    <dbReference type="NCBI Taxonomy" id="1785090"/>
    <lineage>
        <taxon>Archaea</taxon>
        <taxon>Methanobacteriati</taxon>
        <taxon>Methanobacteriota</taxon>
        <taxon>Stenosarchaea group</taxon>
        <taxon>Halobacteria</taxon>
        <taxon>Halobacteriales</taxon>
        <taxon>Natronomonadaceae</taxon>
        <taxon>Halocatena</taxon>
    </lineage>
</organism>
<keyword evidence="4" id="KW-1185">Reference proteome</keyword>
<feature type="transmembrane region" description="Helical" evidence="2">
    <location>
        <begin position="51"/>
        <end position="70"/>
    </location>
</feature>
<dbReference type="Pfam" id="PF19107">
    <property type="entry name" value="DUF5794"/>
    <property type="match status" value="1"/>
</dbReference>
<accession>A0A3P3RBC7</accession>
<gene>
    <name evidence="3" type="ORF">EIK79_08985</name>
</gene>
<dbReference type="RefSeq" id="WP_124954789.1">
    <property type="nucleotide sequence ID" value="NZ_RRCH01000019.1"/>
</dbReference>
<evidence type="ECO:0000256" key="1">
    <source>
        <dbReference type="SAM" id="MobiDB-lite"/>
    </source>
</evidence>
<dbReference type="OrthoDB" id="293478at2157"/>
<keyword evidence="2" id="KW-0472">Membrane</keyword>
<feature type="transmembrane region" description="Helical" evidence="2">
    <location>
        <begin position="82"/>
        <end position="104"/>
    </location>
</feature>
<evidence type="ECO:0000313" key="4">
    <source>
        <dbReference type="Proteomes" id="UP000282322"/>
    </source>
</evidence>
<evidence type="ECO:0000256" key="2">
    <source>
        <dbReference type="SAM" id="Phobius"/>
    </source>
</evidence>
<dbReference type="EMBL" id="RRCH01000019">
    <property type="protein sequence ID" value="RRJ30756.1"/>
    <property type="molecule type" value="Genomic_DNA"/>
</dbReference>
<name>A0A3P3RBC7_9EURY</name>
<feature type="transmembrane region" description="Helical" evidence="2">
    <location>
        <begin position="200"/>
        <end position="217"/>
    </location>
</feature>
<feature type="transmembrane region" description="Helical" evidence="2">
    <location>
        <begin position="167"/>
        <end position="188"/>
    </location>
</feature>
<feature type="compositionally biased region" description="Polar residues" evidence="1">
    <location>
        <begin position="253"/>
        <end position="262"/>
    </location>
</feature>
<reference evidence="3 4" key="1">
    <citation type="submission" date="2018-11" db="EMBL/GenBank/DDBJ databases">
        <title>Taxonoimc description of Halomarina strain SPP-AMP-1.</title>
        <authorList>
            <person name="Pal Y."/>
            <person name="Srinivasana K."/>
            <person name="Verma A."/>
            <person name="Kumar P."/>
        </authorList>
    </citation>
    <scope>NUCLEOTIDE SEQUENCE [LARGE SCALE GENOMIC DNA]</scope>
    <source>
        <strain evidence="3 4">SPP-AMP-1</strain>
    </source>
</reference>
<feature type="compositionally biased region" description="Basic and acidic residues" evidence="1">
    <location>
        <begin position="266"/>
        <end position="286"/>
    </location>
</feature>
<keyword evidence="2" id="KW-1133">Transmembrane helix</keyword>
<evidence type="ECO:0000313" key="3">
    <source>
        <dbReference type="EMBL" id="RRJ30756.1"/>
    </source>
</evidence>
<feature type="region of interest" description="Disordered" evidence="1">
    <location>
        <begin position="244"/>
        <end position="292"/>
    </location>
</feature>
<sequence>MSTSRHPIALRLERHVGPGTKLLTTVLALPLVDGIFPALIIAGAVNTIPGILEVGLLVFGGSATLSVVLAEMDGTRREQVTSILLVGTGIIILAAIEATLAPTIKSLLVLETFERFAALVILAIAAKTASATVGEYLPSPGVIIGLGLLASLDPANAELLFTTDRMLIARSVAAAVVGVAFTLSVALAGNTLRKHVSLDYFRFGSAVALGVLSLSVLGVISDQIPLALAVLGVTALFSLDPNAEQEPIRADGNGSSENTEPTDSVEPNHRTGSKPDTEPEPERPSEPDAPWI</sequence>
<dbReference type="Proteomes" id="UP000282322">
    <property type="component" value="Unassembled WGS sequence"/>
</dbReference>
<proteinExistence type="predicted"/>
<dbReference type="InterPro" id="IPR043812">
    <property type="entry name" value="DUF5794"/>
</dbReference>
<comment type="caution">
    <text evidence="3">The sequence shown here is derived from an EMBL/GenBank/DDBJ whole genome shotgun (WGS) entry which is preliminary data.</text>
</comment>
<dbReference type="AlphaFoldDB" id="A0A3P3RBC7"/>
<keyword evidence="2" id="KW-0812">Transmembrane</keyword>